<keyword evidence="1" id="KW-1133">Transmembrane helix</keyword>
<keyword evidence="1" id="KW-0472">Membrane</keyword>
<accession>A0ABQ2E9K6</accession>
<dbReference type="Proteomes" id="UP000660265">
    <property type="component" value="Unassembled WGS sequence"/>
</dbReference>
<keyword evidence="3" id="KW-1185">Reference proteome</keyword>
<reference evidence="3" key="1">
    <citation type="journal article" date="2019" name="Int. J. Syst. Evol. Microbiol.">
        <title>The Global Catalogue of Microorganisms (GCM) 10K type strain sequencing project: providing services to taxonomists for standard genome sequencing and annotation.</title>
        <authorList>
            <consortium name="The Broad Institute Genomics Platform"/>
            <consortium name="The Broad Institute Genome Sequencing Center for Infectious Disease"/>
            <person name="Wu L."/>
            <person name="Ma J."/>
        </authorList>
    </citation>
    <scope>NUCLEOTIDE SEQUENCE [LARGE SCALE GENOMIC DNA]</scope>
    <source>
        <strain evidence="3">CGMCC 4.7275</strain>
    </source>
</reference>
<protein>
    <recommendedName>
        <fullName evidence="4">Integral membrane protein</fullName>
    </recommendedName>
</protein>
<organism evidence="2 3">
    <name type="scientific">Streptomyces camponoticapitis</name>
    <dbReference type="NCBI Taxonomy" id="1616125"/>
    <lineage>
        <taxon>Bacteria</taxon>
        <taxon>Bacillati</taxon>
        <taxon>Actinomycetota</taxon>
        <taxon>Actinomycetes</taxon>
        <taxon>Kitasatosporales</taxon>
        <taxon>Streptomycetaceae</taxon>
        <taxon>Streptomyces</taxon>
    </lineage>
</organism>
<sequence length="135" mass="13795">MSQLHEDVDLGHTVAGWTGWAVAVVGTTVAGVGMCVWRPGIWLGLAICALAAVVTLVLHLVGWGKPAGPRPADQWDWRVRDRTARAGHPECVGCRLAGRRVRAGAPAPSAAVEGRVEAGSAPPVPAGGQAGIAGL</sequence>
<proteinExistence type="predicted"/>
<name>A0ABQ2E9K6_9ACTN</name>
<evidence type="ECO:0008006" key="4">
    <source>
        <dbReference type="Google" id="ProtNLM"/>
    </source>
</evidence>
<evidence type="ECO:0000313" key="2">
    <source>
        <dbReference type="EMBL" id="GGK00961.1"/>
    </source>
</evidence>
<evidence type="ECO:0000313" key="3">
    <source>
        <dbReference type="Proteomes" id="UP000660265"/>
    </source>
</evidence>
<keyword evidence="1" id="KW-0812">Transmembrane</keyword>
<gene>
    <name evidence="2" type="ORF">GCM10011583_35510</name>
</gene>
<feature type="transmembrane region" description="Helical" evidence="1">
    <location>
        <begin position="41"/>
        <end position="61"/>
    </location>
</feature>
<dbReference type="NCBIfam" id="NF041681">
    <property type="entry name" value="HGxxPAAW"/>
    <property type="match status" value="1"/>
</dbReference>
<comment type="caution">
    <text evidence="2">The sequence shown here is derived from an EMBL/GenBank/DDBJ whole genome shotgun (WGS) entry which is preliminary data.</text>
</comment>
<dbReference type="RefSeq" id="WP_229700935.1">
    <property type="nucleotide sequence ID" value="NZ_BMMV01000010.1"/>
</dbReference>
<evidence type="ECO:0000256" key="1">
    <source>
        <dbReference type="SAM" id="Phobius"/>
    </source>
</evidence>
<dbReference type="EMBL" id="BMMV01000010">
    <property type="protein sequence ID" value="GGK00961.1"/>
    <property type="molecule type" value="Genomic_DNA"/>
</dbReference>